<evidence type="ECO:0000259" key="5">
    <source>
        <dbReference type="PROSITE" id="PS50104"/>
    </source>
</evidence>
<dbReference type="PRINTS" id="PR00364">
    <property type="entry name" value="DISEASERSIST"/>
</dbReference>
<evidence type="ECO:0000256" key="1">
    <source>
        <dbReference type="ARBA" id="ARBA00022614"/>
    </source>
</evidence>
<dbReference type="InterPro" id="IPR055414">
    <property type="entry name" value="LRR_R13L4/SHOC2-like"/>
</dbReference>
<dbReference type="Pfam" id="PF01582">
    <property type="entry name" value="TIR"/>
    <property type="match status" value="1"/>
</dbReference>
<dbReference type="FunFam" id="3.40.50.10140:FF:000007">
    <property type="entry name" value="Disease resistance protein (TIR-NBS-LRR class)"/>
    <property type="match status" value="1"/>
</dbReference>
<dbReference type="Gene3D" id="1.10.8.430">
    <property type="entry name" value="Helical domain of apoptotic protease-activating factors"/>
    <property type="match status" value="1"/>
</dbReference>
<dbReference type="Pfam" id="PF23282">
    <property type="entry name" value="WHD_ROQ1"/>
    <property type="match status" value="1"/>
</dbReference>
<organism evidence="6 7">
    <name type="scientific">Eucalyptus globulus</name>
    <name type="common">Tasmanian blue gum</name>
    <dbReference type="NCBI Taxonomy" id="34317"/>
    <lineage>
        <taxon>Eukaryota</taxon>
        <taxon>Viridiplantae</taxon>
        <taxon>Streptophyta</taxon>
        <taxon>Embryophyta</taxon>
        <taxon>Tracheophyta</taxon>
        <taxon>Spermatophyta</taxon>
        <taxon>Magnoliopsida</taxon>
        <taxon>eudicotyledons</taxon>
        <taxon>Gunneridae</taxon>
        <taxon>Pentapetalae</taxon>
        <taxon>rosids</taxon>
        <taxon>malvids</taxon>
        <taxon>Myrtales</taxon>
        <taxon>Myrtaceae</taxon>
        <taxon>Myrtoideae</taxon>
        <taxon>Eucalypteae</taxon>
        <taxon>Eucalyptus</taxon>
    </lineage>
</organism>
<dbReference type="GO" id="GO:0051707">
    <property type="term" value="P:response to other organism"/>
    <property type="evidence" value="ECO:0007669"/>
    <property type="project" value="UniProtKB-ARBA"/>
</dbReference>
<evidence type="ECO:0000256" key="3">
    <source>
        <dbReference type="ARBA" id="ARBA00022821"/>
    </source>
</evidence>
<keyword evidence="7" id="KW-1185">Reference proteome</keyword>
<dbReference type="PROSITE" id="PS50104">
    <property type="entry name" value="TIR"/>
    <property type="match status" value="1"/>
</dbReference>
<dbReference type="InterPro" id="IPR027417">
    <property type="entry name" value="P-loop_NTPase"/>
</dbReference>
<evidence type="ECO:0000256" key="4">
    <source>
        <dbReference type="ARBA" id="ARBA00023027"/>
    </source>
</evidence>
<dbReference type="Proteomes" id="UP001634007">
    <property type="component" value="Unassembled WGS sequence"/>
</dbReference>
<dbReference type="SMART" id="SM00255">
    <property type="entry name" value="TIR"/>
    <property type="match status" value="1"/>
</dbReference>
<dbReference type="SUPFAM" id="SSF52058">
    <property type="entry name" value="L domain-like"/>
    <property type="match status" value="2"/>
</dbReference>
<dbReference type="Pfam" id="PF00931">
    <property type="entry name" value="NB-ARC"/>
    <property type="match status" value="1"/>
</dbReference>
<proteinExistence type="predicted"/>
<dbReference type="InterPro" id="IPR000157">
    <property type="entry name" value="TIR_dom"/>
</dbReference>
<dbReference type="AlphaFoldDB" id="A0ABD3LBD1"/>
<keyword evidence="2" id="KW-0677">Repeat</keyword>
<comment type="caution">
    <text evidence="6">The sequence shown here is derived from an EMBL/GenBank/DDBJ whole genome shotgun (WGS) entry which is preliminary data.</text>
</comment>
<reference evidence="6 7" key="1">
    <citation type="submission" date="2024-11" db="EMBL/GenBank/DDBJ databases">
        <title>Chromosome-level genome assembly of Eucalyptus globulus Labill. provides insights into its genome evolution.</title>
        <authorList>
            <person name="Li X."/>
        </authorList>
    </citation>
    <scope>NUCLEOTIDE SEQUENCE [LARGE SCALE GENOMIC DNA]</scope>
    <source>
        <strain evidence="6">CL2024</strain>
        <tissue evidence="6">Fresh tender leaves</tissue>
    </source>
</reference>
<protein>
    <recommendedName>
        <fullName evidence="5">TIR domain-containing protein</fullName>
    </recommendedName>
</protein>
<dbReference type="SUPFAM" id="SSF52200">
    <property type="entry name" value="Toll/Interleukin receptor TIR domain"/>
    <property type="match status" value="1"/>
</dbReference>
<dbReference type="SUPFAM" id="SSF52540">
    <property type="entry name" value="P-loop containing nucleoside triphosphate hydrolases"/>
    <property type="match status" value="1"/>
</dbReference>
<keyword evidence="3" id="KW-0611">Plant defense</keyword>
<dbReference type="PANTHER" id="PTHR11017:SF570">
    <property type="entry name" value="DISEASE RESISTANCE PROTEIN (TIR-NBS CLASS)-RELATED"/>
    <property type="match status" value="1"/>
</dbReference>
<dbReference type="PANTHER" id="PTHR11017">
    <property type="entry name" value="LEUCINE-RICH REPEAT-CONTAINING PROTEIN"/>
    <property type="match status" value="1"/>
</dbReference>
<dbReference type="GO" id="GO:0006952">
    <property type="term" value="P:defense response"/>
    <property type="evidence" value="ECO:0007669"/>
    <property type="project" value="UniProtKB-KW"/>
</dbReference>
<name>A0ABD3LBD1_EUCGL</name>
<keyword evidence="4" id="KW-0520">NAD</keyword>
<dbReference type="Gene3D" id="3.80.10.10">
    <property type="entry name" value="Ribonuclease Inhibitor"/>
    <property type="match status" value="3"/>
</dbReference>
<evidence type="ECO:0000256" key="2">
    <source>
        <dbReference type="ARBA" id="ARBA00022737"/>
    </source>
</evidence>
<sequence length="1154" mass="131090">MKRGRSSSPETRSTGHGSSGPEYDVFLSFRGPDTRFNFTDVLHYALLDRGISVFIDKQGIDVGEEIGPEIFQAIDDSKICIPIFSRGYASSSWCLRELEHMMECRKTKELEVMPIFYDVEPYDVKLETKVYRDALTLHEQTRGIEIVQRWAEALKEVTRIKGWDTKNIGHGELTRLIARKVLVKLKVSSVYLSDYLVGIDQSVDEVIDLLSVESKDIRLVGICGIGGIGKTTLAKLIYHKLSTNFEDCCFLPDIRQASSSSFGLLNLQRQLVHDILGDKTIKVSSIDQGKNLIEQRFRRKKVLIFLDDANHRSQLMALVAKKECFGLGSRILVTTRDKSVLCGFQDQFDHCLIYEAKELDNLESLQLFSKHAFRSISPPNSFLSLSEKITAKTGGLPLAIEVMGSFLYGKKEAMWQSTLKKMEECPHKDVKDKLMLSYEALDHHQQQIFLDIACFLIGENKRDADYMWNDCRYFPDEGIEVLLLMSLVKIIERNQLWMHDQLKDLGRIIVCQENCQDPGKRSRVWNHEEGLDMIKRKKGTETVVAICMNFCGIIPATILTSDDFVKVPSIRFLKMDGGDLSGDYNNLFSELRWLSWKYGPPDLLATNFCPKNLVILDLSWSHVSDFWGGWTQLKVATKLKVLNLSYCRKLTITPDLSAHSSLEILILEECEYLNWIDPSISQLRRLKHLNLNGCCSLWTLPKLGSLKALTELFMDRVTYVLEPFVKDWSYVEVKAILDGKSFGPEGYLSYMLSLERSRRIQVPVGKSQGIRFFPNSIGFLFNLKCLSICGSPWLKGLPETIGFLKSLVELNISDTGIIKLPDSIVDLKNLKVLKMNRSHIVELPAAIGMLEKLEEIHGEDCLALEMIPKDVARLSLLKIFKITETCVKKVPELPPSLISLYLSSVAEVLDMSNQRNLKLSFPTSTSIIALEMDRTYNLRWIGKLLRLEYLRLELPSITNISYLDLLCHLKELLIRCKNLRHIGKLPSSLRKFTVTRCNVLQSIDLSNLQKLLVLSLSFGIFDIQGLEGLRSLQCLKLSSCEFSELSGLEKLENLQVLSIELCPILHTLSNLSDLKYLKDLFLWSCQKLVEIQGLDELESLQSITIGGCSSLQSLPDLSNLKKLEYCHIECCTEGNLGKSIDQSHHDLCHGRKSL</sequence>
<dbReference type="InterPro" id="IPR042197">
    <property type="entry name" value="Apaf_helical"/>
</dbReference>
<dbReference type="InterPro" id="IPR002182">
    <property type="entry name" value="NB-ARC"/>
</dbReference>
<keyword evidence="1" id="KW-0433">Leucine-rich repeat</keyword>
<dbReference type="EMBL" id="JBJKBG010000003">
    <property type="protein sequence ID" value="KAL3745545.1"/>
    <property type="molecule type" value="Genomic_DNA"/>
</dbReference>
<dbReference type="Gene3D" id="3.40.50.10140">
    <property type="entry name" value="Toll/interleukin-1 receptor homology (TIR) domain"/>
    <property type="match status" value="1"/>
</dbReference>
<dbReference type="Gene3D" id="3.40.50.300">
    <property type="entry name" value="P-loop containing nucleotide triphosphate hydrolases"/>
    <property type="match status" value="1"/>
</dbReference>
<dbReference type="InterPro" id="IPR058192">
    <property type="entry name" value="WHD_ROQ1-like"/>
</dbReference>
<dbReference type="Pfam" id="PF23598">
    <property type="entry name" value="LRR_14"/>
    <property type="match status" value="1"/>
</dbReference>
<evidence type="ECO:0000313" key="6">
    <source>
        <dbReference type="EMBL" id="KAL3745545.1"/>
    </source>
</evidence>
<evidence type="ECO:0000313" key="7">
    <source>
        <dbReference type="Proteomes" id="UP001634007"/>
    </source>
</evidence>
<dbReference type="InterPro" id="IPR035897">
    <property type="entry name" value="Toll_tir_struct_dom_sf"/>
</dbReference>
<feature type="domain" description="TIR" evidence="5">
    <location>
        <begin position="21"/>
        <end position="181"/>
    </location>
</feature>
<accession>A0ABD3LBD1</accession>
<gene>
    <name evidence="6" type="ORF">ACJRO7_014630</name>
</gene>
<dbReference type="InterPro" id="IPR044974">
    <property type="entry name" value="Disease_R_plants"/>
</dbReference>
<dbReference type="InterPro" id="IPR032675">
    <property type="entry name" value="LRR_dom_sf"/>
</dbReference>